<evidence type="ECO:0000313" key="1">
    <source>
        <dbReference type="EMBL" id="ACD61072.1"/>
    </source>
</evidence>
<organism evidence="1 2">
    <name type="scientific">Xanthomonas oryzae pv. oryzae (strain PXO99A)</name>
    <dbReference type="NCBI Taxonomy" id="360094"/>
    <lineage>
        <taxon>Bacteria</taxon>
        <taxon>Pseudomonadati</taxon>
        <taxon>Pseudomonadota</taxon>
        <taxon>Gammaproteobacteria</taxon>
        <taxon>Lysobacterales</taxon>
        <taxon>Lysobacteraceae</taxon>
        <taxon>Xanthomonas</taxon>
    </lineage>
</organism>
<sequence length="59" mass="6551">MRGFEREDFEDIHARHCKCAGPSAADGKRNAAVLLQRDEAMVAACMPHPQAVLRECLAR</sequence>
<proteinExistence type="predicted"/>
<gene>
    <name evidence="1" type="ordered locus">PXO_03146</name>
</gene>
<dbReference type="Proteomes" id="UP000001740">
    <property type="component" value="Chromosome"/>
</dbReference>
<protein>
    <submittedName>
        <fullName evidence="1">Spo0B-associated GTP-binding protein</fullName>
    </submittedName>
</protein>
<dbReference type="KEGG" id="xop:PXO_03146"/>
<reference evidence="1 2" key="1">
    <citation type="journal article" date="2008" name="BMC Genomics">
        <title>Genome sequence and rapid evolution of the rice pathogen Xanthomonas oryzae pv. oryzae PXO99A.</title>
        <authorList>
            <person name="Salzberg S.L."/>
            <person name="Sommer D.D."/>
            <person name="Schatz M.C."/>
            <person name="Phillippy A.M."/>
            <person name="Rabinowicz P.D."/>
            <person name="Tsuge S."/>
            <person name="Furutani A."/>
            <person name="Ochiai H."/>
            <person name="Delcher A.L."/>
            <person name="Kelley D."/>
            <person name="Madupu R."/>
            <person name="Puiu D."/>
            <person name="Radune D."/>
            <person name="Shumway M."/>
            <person name="Trapnell C."/>
            <person name="Aparna G."/>
            <person name="Jha G."/>
            <person name="Pandey A."/>
            <person name="Patil P.B."/>
            <person name="Ishihara H."/>
            <person name="Meyer D.F."/>
            <person name="Szurek B."/>
            <person name="Verdier V."/>
            <person name="Koebnik R."/>
            <person name="Dow J.M."/>
            <person name="Ryan R.P."/>
            <person name="Hirata H."/>
            <person name="Tsuyumu S."/>
            <person name="Won Lee S."/>
            <person name="Seo Y.S."/>
            <person name="Sriariyanum M."/>
            <person name="Ronald P.C."/>
            <person name="Sonti R.V."/>
            <person name="Van Sluys M.A."/>
            <person name="Leach J.E."/>
            <person name="White F.F."/>
            <person name="Bogdanove A.J."/>
        </authorList>
    </citation>
    <scope>NUCLEOTIDE SEQUENCE [LARGE SCALE GENOMIC DNA]</scope>
    <source>
        <strain evidence="1 2">PXO99A</strain>
    </source>
</reference>
<name>A0A0K0GPN2_XANOP</name>
<dbReference type="AlphaFoldDB" id="A0A0K0GPN2"/>
<dbReference type="EMBL" id="CP000967">
    <property type="protein sequence ID" value="ACD61072.1"/>
    <property type="molecule type" value="Genomic_DNA"/>
</dbReference>
<dbReference type="HOGENOM" id="CLU_2959803_0_0_6"/>
<evidence type="ECO:0000313" key="2">
    <source>
        <dbReference type="Proteomes" id="UP000001740"/>
    </source>
</evidence>
<accession>A0A0K0GPN2</accession>